<dbReference type="AlphaFoldDB" id="A0A1V9G2U0"/>
<keyword evidence="3" id="KW-1185">Reference proteome</keyword>
<dbReference type="RefSeq" id="WP_081146589.1">
    <property type="nucleotide sequence ID" value="NZ_LVYD01000041.1"/>
</dbReference>
<gene>
    <name evidence="2" type="ORF">A3860_18635</name>
</gene>
<feature type="transmembrane region" description="Helical" evidence="1">
    <location>
        <begin position="77"/>
        <end position="97"/>
    </location>
</feature>
<protein>
    <submittedName>
        <fullName evidence="2">Uncharacterized protein</fullName>
    </submittedName>
</protein>
<reference evidence="2 3" key="1">
    <citation type="submission" date="2016-03" db="EMBL/GenBank/DDBJ databases">
        <title>Niastella vici sp. nov., isolated from farmland soil.</title>
        <authorList>
            <person name="Chen L."/>
            <person name="Wang D."/>
            <person name="Yang S."/>
            <person name="Wang G."/>
        </authorList>
    </citation>
    <scope>NUCLEOTIDE SEQUENCE [LARGE SCALE GENOMIC DNA]</scope>
    <source>
        <strain evidence="2 3">DJ57</strain>
    </source>
</reference>
<organism evidence="2 3">
    <name type="scientific">Niastella vici</name>
    <dbReference type="NCBI Taxonomy" id="1703345"/>
    <lineage>
        <taxon>Bacteria</taxon>
        <taxon>Pseudomonadati</taxon>
        <taxon>Bacteroidota</taxon>
        <taxon>Chitinophagia</taxon>
        <taxon>Chitinophagales</taxon>
        <taxon>Chitinophagaceae</taxon>
        <taxon>Niastella</taxon>
    </lineage>
</organism>
<keyword evidence="1" id="KW-0472">Membrane</keyword>
<feature type="transmembrane region" description="Helical" evidence="1">
    <location>
        <begin position="44"/>
        <end position="65"/>
    </location>
</feature>
<proteinExistence type="predicted"/>
<sequence length="138" mass="15318">MKIVKKPIYIFLRWIAVLPVVALTIILMYLIFQKMINEESSKGNAITTLIYSFIWAAVTVYSSIGISMSTAPTHKKLTGSIIGILVALSLIILFIYLVNIYGFTGMIIVKIIGFITGLIVAYFVLKDDDAADSQHANR</sequence>
<keyword evidence="1" id="KW-1133">Transmembrane helix</keyword>
<keyword evidence="1" id="KW-0812">Transmembrane</keyword>
<dbReference type="STRING" id="1703345.A3860_18635"/>
<dbReference type="Proteomes" id="UP000192796">
    <property type="component" value="Unassembled WGS sequence"/>
</dbReference>
<name>A0A1V9G2U0_9BACT</name>
<evidence type="ECO:0000313" key="3">
    <source>
        <dbReference type="Proteomes" id="UP000192796"/>
    </source>
</evidence>
<feature type="transmembrane region" description="Helical" evidence="1">
    <location>
        <begin position="12"/>
        <end position="32"/>
    </location>
</feature>
<accession>A0A1V9G2U0</accession>
<feature type="transmembrane region" description="Helical" evidence="1">
    <location>
        <begin position="103"/>
        <end position="125"/>
    </location>
</feature>
<dbReference type="EMBL" id="LVYD01000041">
    <property type="protein sequence ID" value="OQP64776.1"/>
    <property type="molecule type" value="Genomic_DNA"/>
</dbReference>
<comment type="caution">
    <text evidence="2">The sequence shown here is derived from an EMBL/GenBank/DDBJ whole genome shotgun (WGS) entry which is preliminary data.</text>
</comment>
<evidence type="ECO:0000256" key="1">
    <source>
        <dbReference type="SAM" id="Phobius"/>
    </source>
</evidence>
<evidence type="ECO:0000313" key="2">
    <source>
        <dbReference type="EMBL" id="OQP64776.1"/>
    </source>
</evidence>